<reference evidence="1 2" key="1">
    <citation type="submission" date="2015-02" db="EMBL/GenBank/DDBJ databases">
        <title>Single-cell genomics of uncultivated deep-branching MTB reveals a conserved set of magnetosome genes.</title>
        <authorList>
            <person name="Kolinko S."/>
            <person name="Richter M."/>
            <person name="Glockner F.O."/>
            <person name="Brachmann A."/>
            <person name="Schuler D."/>
        </authorList>
    </citation>
    <scope>NUCLEOTIDE SEQUENCE [LARGE SCALE GENOMIC DNA]</scope>
    <source>
        <strain evidence="1">TM-1</strain>
    </source>
</reference>
<organism evidence="1 2">
    <name type="scientific">Candidatus Magnetobacterium bavaricum</name>
    <dbReference type="NCBI Taxonomy" id="29290"/>
    <lineage>
        <taxon>Bacteria</taxon>
        <taxon>Pseudomonadati</taxon>
        <taxon>Nitrospirota</taxon>
        <taxon>Thermodesulfovibrionia</taxon>
        <taxon>Thermodesulfovibrionales</taxon>
        <taxon>Candidatus Magnetobacteriaceae</taxon>
        <taxon>Candidatus Magnetobacterium</taxon>
    </lineage>
</organism>
<name>A0A0F3GSV4_9BACT</name>
<sequence length="67" mass="7411">MAGDVFYGSFNTQIKDKTISVMVSNHIKDVKKEYEFRIAGKCKAGFISIHDTKGTAHSIIAGYKKNA</sequence>
<keyword evidence="2" id="KW-1185">Reference proteome</keyword>
<accession>A0A0F3GSV4</accession>
<dbReference type="EMBL" id="LACI01001234">
    <property type="protein sequence ID" value="KJU84912.1"/>
    <property type="molecule type" value="Genomic_DNA"/>
</dbReference>
<evidence type="ECO:0000313" key="2">
    <source>
        <dbReference type="Proteomes" id="UP000033423"/>
    </source>
</evidence>
<proteinExistence type="predicted"/>
<gene>
    <name evidence="1" type="ORF">MBAV_002894</name>
</gene>
<evidence type="ECO:0000313" key="1">
    <source>
        <dbReference type="EMBL" id="KJU84912.1"/>
    </source>
</evidence>
<feature type="non-terminal residue" evidence="1">
    <location>
        <position position="67"/>
    </location>
</feature>
<dbReference type="AlphaFoldDB" id="A0A0F3GSV4"/>
<dbReference type="Proteomes" id="UP000033423">
    <property type="component" value="Unassembled WGS sequence"/>
</dbReference>
<comment type="caution">
    <text evidence="1">The sequence shown here is derived from an EMBL/GenBank/DDBJ whole genome shotgun (WGS) entry which is preliminary data.</text>
</comment>
<protein>
    <submittedName>
        <fullName evidence="1">Uncharacterized protein</fullName>
    </submittedName>
</protein>